<evidence type="ECO:0000313" key="3">
    <source>
        <dbReference type="Proteomes" id="UP001589890"/>
    </source>
</evidence>
<organism evidence="2 3">
    <name type="scientific">Kribbella deserti</name>
    <dbReference type="NCBI Taxonomy" id="1926257"/>
    <lineage>
        <taxon>Bacteria</taxon>
        <taxon>Bacillati</taxon>
        <taxon>Actinomycetota</taxon>
        <taxon>Actinomycetes</taxon>
        <taxon>Propionibacteriales</taxon>
        <taxon>Kribbellaceae</taxon>
        <taxon>Kribbella</taxon>
    </lineage>
</organism>
<feature type="region of interest" description="Disordered" evidence="1">
    <location>
        <begin position="29"/>
        <end position="69"/>
    </location>
</feature>
<dbReference type="RefSeq" id="WP_380044176.1">
    <property type="nucleotide sequence ID" value="NZ_JBHLTC010000005.1"/>
</dbReference>
<dbReference type="EMBL" id="JBHLTC010000005">
    <property type="protein sequence ID" value="MFC0623477.1"/>
    <property type="molecule type" value="Genomic_DNA"/>
</dbReference>
<keyword evidence="3" id="KW-1185">Reference proteome</keyword>
<reference evidence="2 3" key="1">
    <citation type="submission" date="2024-09" db="EMBL/GenBank/DDBJ databases">
        <authorList>
            <person name="Sun Q."/>
            <person name="Mori K."/>
        </authorList>
    </citation>
    <scope>NUCLEOTIDE SEQUENCE [LARGE SCALE GENOMIC DNA]</scope>
    <source>
        <strain evidence="2 3">CGMCC 1.15906</strain>
    </source>
</reference>
<sequence>MRLPIDVTELHTYAVDWSADQITCSVDNQLSPGTDRLRAAEPTPTSFRRSDAECASAWPSRGQMVGGDR</sequence>
<dbReference type="SUPFAM" id="SSF49899">
    <property type="entry name" value="Concanavalin A-like lectins/glucanases"/>
    <property type="match status" value="1"/>
</dbReference>
<comment type="caution">
    <text evidence="2">The sequence shown here is derived from an EMBL/GenBank/DDBJ whole genome shotgun (WGS) entry which is preliminary data.</text>
</comment>
<evidence type="ECO:0000313" key="2">
    <source>
        <dbReference type="EMBL" id="MFC0623477.1"/>
    </source>
</evidence>
<evidence type="ECO:0000256" key="1">
    <source>
        <dbReference type="SAM" id="MobiDB-lite"/>
    </source>
</evidence>
<protein>
    <submittedName>
        <fullName evidence="2">Uncharacterized protein</fullName>
    </submittedName>
</protein>
<dbReference type="InterPro" id="IPR013320">
    <property type="entry name" value="ConA-like_dom_sf"/>
</dbReference>
<dbReference type="Proteomes" id="UP001589890">
    <property type="component" value="Unassembled WGS sequence"/>
</dbReference>
<gene>
    <name evidence="2" type="ORF">ACFFGN_05345</name>
</gene>
<proteinExistence type="predicted"/>
<name>A0ABV6QIB5_9ACTN</name>
<accession>A0ABV6QIB5</accession>